<comment type="subcellular location">
    <subcellularLocation>
        <location evidence="1">Cell inner membrane</location>
    </subcellularLocation>
</comment>
<organism evidence="12 13">
    <name type="scientific">Symmachiella dynata</name>
    <dbReference type="NCBI Taxonomy" id="2527995"/>
    <lineage>
        <taxon>Bacteria</taxon>
        <taxon>Pseudomonadati</taxon>
        <taxon>Planctomycetota</taxon>
        <taxon>Planctomycetia</taxon>
        <taxon>Planctomycetales</taxon>
        <taxon>Planctomycetaceae</taxon>
        <taxon>Symmachiella</taxon>
    </lineage>
</organism>
<dbReference type="Pfam" id="PF21687">
    <property type="entry name" value="T2SSK_1st"/>
    <property type="match status" value="1"/>
</dbReference>
<evidence type="ECO:0000256" key="1">
    <source>
        <dbReference type="ARBA" id="ARBA00004533"/>
    </source>
</evidence>
<keyword evidence="13" id="KW-1185">Reference proteome</keyword>
<dbReference type="GO" id="GO:0009306">
    <property type="term" value="P:protein secretion"/>
    <property type="evidence" value="ECO:0007669"/>
    <property type="project" value="InterPro"/>
</dbReference>
<name>A0A517ZNQ6_9PLAN</name>
<evidence type="ECO:0000256" key="7">
    <source>
        <dbReference type="ARBA" id="ARBA00022927"/>
    </source>
</evidence>
<evidence type="ECO:0000313" key="12">
    <source>
        <dbReference type="EMBL" id="QDU44114.1"/>
    </source>
</evidence>
<evidence type="ECO:0000256" key="5">
    <source>
        <dbReference type="ARBA" id="ARBA00022519"/>
    </source>
</evidence>
<keyword evidence="4" id="KW-1003">Cell membrane</keyword>
<dbReference type="InterPro" id="IPR038072">
    <property type="entry name" value="GspK_central_sf"/>
</dbReference>
<keyword evidence="9 10" id="KW-0472">Membrane</keyword>
<evidence type="ECO:0000256" key="3">
    <source>
        <dbReference type="ARBA" id="ARBA00022448"/>
    </source>
</evidence>
<dbReference type="KEGG" id="sdyn:Mal52_25920"/>
<dbReference type="InterPro" id="IPR010994">
    <property type="entry name" value="RuvA_2-like"/>
</dbReference>
<dbReference type="PANTHER" id="PTHR38831:SF2">
    <property type="entry name" value="TYPE II SECRETION SYSTEM PROTEIN K"/>
    <property type="match status" value="1"/>
</dbReference>
<feature type="transmembrane region" description="Helical" evidence="10">
    <location>
        <begin position="16"/>
        <end position="41"/>
    </location>
</feature>
<dbReference type="SUPFAM" id="SSF158544">
    <property type="entry name" value="GspK insert domain-like"/>
    <property type="match status" value="1"/>
</dbReference>
<evidence type="ECO:0000256" key="9">
    <source>
        <dbReference type="ARBA" id="ARBA00023136"/>
    </source>
</evidence>
<keyword evidence="6 10" id="KW-0812">Transmembrane</keyword>
<evidence type="ECO:0000256" key="2">
    <source>
        <dbReference type="ARBA" id="ARBA00007246"/>
    </source>
</evidence>
<comment type="similarity">
    <text evidence="2">Belongs to the GSP K family.</text>
</comment>
<dbReference type="RefSeq" id="WP_145376462.1">
    <property type="nucleotide sequence ID" value="NZ_CP036276.1"/>
</dbReference>
<dbReference type="SUPFAM" id="SSF47781">
    <property type="entry name" value="RuvA domain 2-like"/>
    <property type="match status" value="1"/>
</dbReference>
<keyword evidence="3" id="KW-0813">Transport</keyword>
<evidence type="ECO:0000256" key="10">
    <source>
        <dbReference type="SAM" id="Phobius"/>
    </source>
</evidence>
<dbReference type="PANTHER" id="PTHR38831">
    <property type="entry name" value="TYPE II SECRETION SYSTEM PROTEIN K"/>
    <property type="match status" value="1"/>
</dbReference>
<dbReference type="InterPro" id="IPR005628">
    <property type="entry name" value="GspK"/>
</dbReference>
<evidence type="ECO:0000313" key="13">
    <source>
        <dbReference type="Proteomes" id="UP000319383"/>
    </source>
</evidence>
<accession>A0A517ZNQ6</accession>
<dbReference type="GO" id="GO:0005886">
    <property type="term" value="C:plasma membrane"/>
    <property type="evidence" value="ECO:0007669"/>
    <property type="project" value="UniProtKB-SubCell"/>
</dbReference>
<dbReference type="InterPro" id="IPR049031">
    <property type="entry name" value="T2SSK_SAM-like_1st"/>
</dbReference>
<keyword evidence="5" id="KW-0997">Cell inner membrane</keyword>
<feature type="domain" description="T2SS protein K first SAM-like" evidence="11">
    <location>
        <begin position="133"/>
        <end position="218"/>
    </location>
</feature>
<reference evidence="12 13" key="1">
    <citation type="submission" date="2019-02" db="EMBL/GenBank/DDBJ databases">
        <title>Deep-cultivation of Planctomycetes and their phenomic and genomic characterization uncovers novel biology.</title>
        <authorList>
            <person name="Wiegand S."/>
            <person name="Jogler M."/>
            <person name="Boedeker C."/>
            <person name="Pinto D."/>
            <person name="Vollmers J."/>
            <person name="Rivas-Marin E."/>
            <person name="Kohn T."/>
            <person name="Peeters S.H."/>
            <person name="Heuer A."/>
            <person name="Rast P."/>
            <person name="Oberbeckmann S."/>
            <person name="Bunk B."/>
            <person name="Jeske O."/>
            <person name="Meyerdierks A."/>
            <person name="Storesund J.E."/>
            <person name="Kallscheuer N."/>
            <person name="Luecker S."/>
            <person name="Lage O.M."/>
            <person name="Pohl T."/>
            <person name="Merkel B.J."/>
            <person name="Hornburger P."/>
            <person name="Mueller R.-W."/>
            <person name="Bruemmer F."/>
            <person name="Labrenz M."/>
            <person name="Spormann A.M."/>
            <person name="Op den Camp H."/>
            <person name="Overmann J."/>
            <person name="Amann R."/>
            <person name="Jetten M.S.M."/>
            <person name="Mascher T."/>
            <person name="Medema M.H."/>
            <person name="Devos D.P."/>
            <person name="Kaster A.-K."/>
            <person name="Ovreas L."/>
            <person name="Rohde M."/>
            <person name="Galperin M.Y."/>
            <person name="Jogler C."/>
        </authorList>
    </citation>
    <scope>NUCLEOTIDE SEQUENCE [LARGE SCALE GENOMIC DNA]</scope>
    <source>
        <strain evidence="12 13">Mal52</strain>
    </source>
</reference>
<evidence type="ECO:0000259" key="11">
    <source>
        <dbReference type="Pfam" id="PF21687"/>
    </source>
</evidence>
<dbReference type="InterPro" id="IPR018247">
    <property type="entry name" value="EF_Hand_1_Ca_BS"/>
</dbReference>
<dbReference type="EMBL" id="CP036276">
    <property type="protein sequence ID" value="QDU44114.1"/>
    <property type="molecule type" value="Genomic_DNA"/>
</dbReference>
<evidence type="ECO:0000256" key="8">
    <source>
        <dbReference type="ARBA" id="ARBA00022989"/>
    </source>
</evidence>
<keyword evidence="7" id="KW-0653">Protein transport</keyword>
<dbReference type="AlphaFoldDB" id="A0A517ZNQ6"/>
<protein>
    <submittedName>
        <fullName evidence="12">General secretion pathway protein K</fullName>
    </submittedName>
</protein>
<keyword evidence="8 10" id="KW-1133">Transmembrane helix</keyword>
<dbReference type="Gene3D" id="1.10.40.60">
    <property type="entry name" value="EpsJ-like"/>
    <property type="match status" value="1"/>
</dbReference>
<dbReference type="Proteomes" id="UP000319383">
    <property type="component" value="Chromosome"/>
</dbReference>
<evidence type="ECO:0000256" key="6">
    <source>
        <dbReference type="ARBA" id="ARBA00022692"/>
    </source>
</evidence>
<dbReference type="PROSITE" id="PS00018">
    <property type="entry name" value="EF_HAND_1"/>
    <property type="match status" value="1"/>
</dbReference>
<sequence>MISQRPAQHSSSPRQGMILIVVTIVLVMISLAGFGFVAVMYTENKAAHLNVDEIHVDYAAASGEELLKAVLAQGPPGRIAMGGLFDNPDLFKGQVLYLEPGTQAVVRFSVLVPRIEEGNIIGIRYGAENESARINLSVLAQWEEAIPDSGRNALMQLPEMTDSVADAIMDWLDADSTPRSSGAERDYYSGLDPPMQPRNGPVESLEELLLVKGVTRELLFGSDTNQNHFVEQDEIDSVAGGLGHSGSSSGLPWAAYLTLYSGERNTRPDGPPRIDINHPDLQLLYQTLSGALNEPWARFLIAYRQFGPYTGSEEGQANATVTLDLNLPSKFKITSLLDLIDARVSIPQASGPPEVFLSPFTSSPDSLRTSLPLLLDQVTVDKSPVLVGRININTAPREVIAAVPGMPETQVEQILAGRGLQGGTEEPSRRHPTWLLAQNLVSLETMRELMPYLTCGGDVYRAQVVGYFDSGTPSARAEVVIDATGEVPRQVYYKNLRLLGRGFDMEMLRGEQLEDLPTPSTADSADTE</sequence>
<gene>
    <name evidence="12" type="ORF">Mal52_25920</name>
</gene>
<evidence type="ECO:0000256" key="4">
    <source>
        <dbReference type="ARBA" id="ARBA00022475"/>
    </source>
</evidence>
<proteinExistence type="inferred from homology"/>